<dbReference type="PANTHER" id="PTHR10271">
    <property type="entry name" value="INTERFERON-INDUCED PROTEIN WITH TETRATRICOPEPTIDE REPEATS"/>
    <property type="match status" value="1"/>
</dbReference>
<dbReference type="KEGG" id="kmr:108247563"/>
<dbReference type="GO" id="GO:0045087">
    <property type="term" value="P:innate immune response"/>
    <property type="evidence" value="ECO:0007669"/>
    <property type="project" value="UniProtKB-KW"/>
</dbReference>
<keyword evidence="2" id="KW-0677">Repeat</keyword>
<dbReference type="InterPro" id="IPR011990">
    <property type="entry name" value="TPR-like_helical_dom_sf"/>
</dbReference>
<evidence type="ECO:0000313" key="6">
    <source>
        <dbReference type="Ensembl" id="ENSKMAP00000014492.1"/>
    </source>
</evidence>
<dbReference type="GeneTree" id="ENSGT00950000182946"/>
<dbReference type="AlphaFoldDB" id="A0A3Q3FP86"/>
<dbReference type="FunFam" id="1.25.40.10:FF:000036">
    <property type="entry name" value="interferon-induced protein with tetratricopeptide repeats 5"/>
    <property type="match status" value="1"/>
</dbReference>
<evidence type="ECO:0000256" key="1">
    <source>
        <dbReference type="ARBA" id="ARBA00022588"/>
    </source>
</evidence>
<dbReference type="Ensembl" id="ENSKMAT00000014705.1">
    <property type="protein sequence ID" value="ENSKMAP00000014492.1"/>
    <property type="gene ID" value="ENSKMAG00000010888.1"/>
</dbReference>
<comment type="similarity">
    <text evidence="5">Belongs to the IFIT family.</text>
</comment>
<reference evidence="6" key="1">
    <citation type="submission" date="2025-08" db="UniProtKB">
        <authorList>
            <consortium name="Ensembl"/>
        </authorList>
    </citation>
    <scope>IDENTIFICATION</scope>
</reference>
<proteinExistence type="inferred from homology"/>
<name>A0A3Q3FP86_KRYMA</name>
<dbReference type="SUPFAM" id="SSF48452">
    <property type="entry name" value="TPR-like"/>
    <property type="match status" value="1"/>
</dbReference>
<evidence type="ECO:0000256" key="3">
    <source>
        <dbReference type="ARBA" id="ARBA00022803"/>
    </source>
</evidence>
<keyword evidence="7" id="KW-1185">Reference proteome</keyword>
<dbReference type="STRING" id="37003.ENSKMAP00000014492"/>
<keyword evidence="3" id="KW-0802">TPR repeat</keyword>
<evidence type="ECO:0000256" key="2">
    <source>
        <dbReference type="ARBA" id="ARBA00022737"/>
    </source>
</evidence>
<dbReference type="OMA" id="LAQCYKW"/>
<dbReference type="OrthoDB" id="10043504at2759"/>
<evidence type="ECO:0000256" key="5">
    <source>
        <dbReference type="ARBA" id="ARBA00038336"/>
    </source>
</evidence>
<keyword evidence="4" id="KW-0391">Immunity</keyword>
<dbReference type="PANTHER" id="PTHR10271:SF14">
    <property type="entry name" value="INTERFERON-INDUCED PROTEIN WITH TETRATRICOPEPTIDE REPEATS-RELATED"/>
    <property type="match status" value="1"/>
</dbReference>
<dbReference type="GO" id="GO:0005829">
    <property type="term" value="C:cytosol"/>
    <property type="evidence" value="ECO:0007669"/>
    <property type="project" value="TreeGrafter"/>
</dbReference>
<dbReference type="GO" id="GO:0051607">
    <property type="term" value="P:defense response to virus"/>
    <property type="evidence" value="ECO:0007669"/>
    <property type="project" value="TreeGrafter"/>
</dbReference>
<protein>
    <submittedName>
        <fullName evidence="6">Interferon-induced protein with tetratricopeptide repeats 2-like</fullName>
    </submittedName>
</protein>
<evidence type="ECO:0000313" key="7">
    <source>
        <dbReference type="Proteomes" id="UP000264800"/>
    </source>
</evidence>
<organism evidence="6 7">
    <name type="scientific">Kryptolebias marmoratus</name>
    <name type="common">Mangrove killifish</name>
    <name type="synonym">Rivulus marmoratus</name>
    <dbReference type="NCBI Taxonomy" id="37003"/>
    <lineage>
        <taxon>Eukaryota</taxon>
        <taxon>Metazoa</taxon>
        <taxon>Chordata</taxon>
        <taxon>Craniata</taxon>
        <taxon>Vertebrata</taxon>
        <taxon>Euteleostomi</taxon>
        <taxon>Actinopterygii</taxon>
        <taxon>Neopterygii</taxon>
        <taxon>Teleostei</taxon>
        <taxon>Neoteleostei</taxon>
        <taxon>Acanthomorphata</taxon>
        <taxon>Ovalentaria</taxon>
        <taxon>Atherinomorphae</taxon>
        <taxon>Cyprinodontiformes</taxon>
        <taxon>Rivulidae</taxon>
        <taxon>Kryptolebias</taxon>
    </lineage>
</organism>
<evidence type="ECO:0000256" key="4">
    <source>
        <dbReference type="ARBA" id="ARBA00022859"/>
    </source>
</evidence>
<sequence>MSSQSLESKLEALQSHFTWDLDPRRSKLFRLKDNLEDIGTEEDNIWLGPIYNLQGFIHYKLGFMEEARAFFSRATEAFQQLKTTDEGPWLVVNYGNLAWLHHHTGEDEKRQDFLSKVDALMNKYPAPIKGELHPEVCAEKAWTLMKFDNEKKLQAAEYFQKAIRMEPNRKEWRSNYILLKLIMFKEKTENLEDDLLAELKSANEEDPENLYLEVLHMEACAAKGIKPDTEAVQNLAGRVLSRPASSYNGLAPLLRLCREFLSVDEAVGLAEEALRRHPEARSVKACAAVCYKYKVYSQNQNPDPRTICRATDLFKKLIEAYPHSLLNKLTLASLYAKYDEGQADQIFEDVLGNQNLLEDLDPTDTQMLYHFYANHLFFIKKKDHESIKYHMKVVEIQHESHYREKSIRELEKNVTRIQNSGMCEEVREFMEKLNLNV</sequence>
<dbReference type="GeneID" id="108247563"/>
<dbReference type="Proteomes" id="UP000264800">
    <property type="component" value="Unplaced"/>
</dbReference>
<reference evidence="6" key="2">
    <citation type="submission" date="2025-09" db="UniProtKB">
        <authorList>
            <consortium name="Ensembl"/>
        </authorList>
    </citation>
    <scope>IDENTIFICATION</scope>
</reference>
<accession>A0A3Q3FP86</accession>
<dbReference type="RefSeq" id="XP_017291296.1">
    <property type="nucleotide sequence ID" value="XM_017435807.3"/>
</dbReference>
<dbReference type="Gene3D" id="1.25.40.10">
    <property type="entry name" value="Tetratricopeptide repeat domain"/>
    <property type="match status" value="3"/>
</dbReference>
<keyword evidence="1" id="KW-0399">Innate immunity</keyword>